<dbReference type="InterPro" id="IPR011009">
    <property type="entry name" value="Kinase-like_dom_sf"/>
</dbReference>
<dbReference type="SUPFAM" id="SSF56112">
    <property type="entry name" value="Protein kinase-like (PK-like)"/>
    <property type="match status" value="1"/>
</dbReference>
<evidence type="ECO:0000259" key="1">
    <source>
        <dbReference type="Pfam" id="PF01636"/>
    </source>
</evidence>
<dbReference type="EMBL" id="JBFXLQ010000040">
    <property type="protein sequence ID" value="KAL2864528.1"/>
    <property type="molecule type" value="Genomic_DNA"/>
</dbReference>
<name>A0ABR4LJ10_9EURO</name>
<dbReference type="Proteomes" id="UP001610432">
    <property type="component" value="Unassembled WGS sequence"/>
</dbReference>
<comment type="caution">
    <text evidence="2">The sequence shown here is derived from an EMBL/GenBank/DDBJ whole genome shotgun (WGS) entry which is preliminary data.</text>
</comment>
<organism evidence="2 3">
    <name type="scientific">Aspergillus lucknowensis</name>
    <dbReference type="NCBI Taxonomy" id="176173"/>
    <lineage>
        <taxon>Eukaryota</taxon>
        <taxon>Fungi</taxon>
        <taxon>Dikarya</taxon>
        <taxon>Ascomycota</taxon>
        <taxon>Pezizomycotina</taxon>
        <taxon>Eurotiomycetes</taxon>
        <taxon>Eurotiomycetidae</taxon>
        <taxon>Eurotiales</taxon>
        <taxon>Aspergillaceae</taxon>
        <taxon>Aspergillus</taxon>
        <taxon>Aspergillus subgen. Nidulantes</taxon>
    </lineage>
</organism>
<dbReference type="RefSeq" id="XP_070883507.1">
    <property type="nucleotide sequence ID" value="XM_071025771.1"/>
</dbReference>
<accession>A0ABR4LJ10</accession>
<dbReference type="PANTHER" id="PTHR21310">
    <property type="entry name" value="AMINOGLYCOSIDE PHOSPHOTRANSFERASE-RELATED-RELATED"/>
    <property type="match status" value="1"/>
</dbReference>
<proteinExistence type="predicted"/>
<sequence>MGISLVPGILKPDYTWPAPRLMRVQTTTPPVPNVPSKTSRRFWAMIHWALYKFSKWYSSWFGLYLDGSIIQLPFGLIMKWTDRTSVEEYIAMQMARAAGIPVPRALSCGEHVVPENAPNRRISILMTRLPGVEMMNSDDPLEIEDEEPWVFELRDCVTSMRQWEPPSENVICSPIGTALRSTRVPDHIMGPFQDHESFYRHLFAPASSHGFQSAEEYEKTLSIAKRLQDRPYRVKFTHGDFKAHNILVDHDGHLAGFLDWESGGWYPEYWEFTTAMRFGMDSWWYQLADWMGGHEYREELASDKALNNLTVDSYIAF</sequence>
<dbReference type="PANTHER" id="PTHR21310:SF55">
    <property type="entry name" value="AMINOGLYCOSIDE PHOSPHOTRANSFERASE DOMAIN-CONTAINING PROTEIN"/>
    <property type="match status" value="1"/>
</dbReference>
<dbReference type="GeneID" id="98140843"/>
<dbReference type="InterPro" id="IPR002575">
    <property type="entry name" value="Aminoglycoside_PTrfase"/>
</dbReference>
<dbReference type="Pfam" id="PF01636">
    <property type="entry name" value="APH"/>
    <property type="match status" value="1"/>
</dbReference>
<evidence type="ECO:0000313" key="2">
    <source>
        <dbReference type="EMBL" id="KAL2864528.1"/>
    </source>
</evidence>
<evidence type="ECO:0000313" key="3">
    <source>
        <dbReference type="Proteomes" id="UP001610432"/>
    </source>
</evidence>
<gene>
    <name evidence="2" type="ORF">BJX67DRAFT_222932</name>
</gene>
<feature type="domain" description="Aminoglycoside phosphotransferase" evidence="1">
    <location>
        <begin position="80"/>
        <end position="282"/>
    </location>
</feature>
<dbReference type="InterPro" id="IPR051678">
    <property type="entry name" value="AGP_Transferase"/>
</dbReference>
<reference evidence="2 3" key="1">
    <citation type="submission" date="2024-07" db="EMBL/GenBank/DDBJ databases">
        <title>Section-level genome sequencing and comparative genomics of Aspergillus sections Usti and Cavernicolus.</title>
        <authorList>
            <consortium name="Lawrence Berkeley National Laboratory"/>
            <person name="Nybo J.L."/>
            <person name="Vesth T.C."/>
            <person name="Theobald S."/>
            <person name="Frisvad J.C."/>
            <person name="Larsen T.O."/>
            <person name="Kjaerboelling I."/>
            <person name="Rothschild-Mancinelli K."/>
            <person name="Lyhne E.K."/>
            <person name="Kogle M.E."/>
            <person name="Barry K."/>
            <person name="Clum A."/>
            <person name="Na H."/>
            <person name="Ledsgaard L."/>
            <person name="Lin J."/>
            <person name="Lipzen A."/>
            <person name="Kuo A."/>
            <person name="Riley R."/>
            <person name="Mondo S."/>
            <person name="Labutti K."/>
            <person name="Haridas S."/>
            <person name="Pangalinan J."/>
            <person name="Salamov A.A."/>
            <person name="Simmons B.A."/>
            <person name="Magnuson J.K."/>
            <person name="Chen J."/>
            <person name="Drula E."/>
            <person name="Henrissat B."/>
            <person name="Wiebenga A."/>
            <person name="Lubbers R.J."/>
            <person name="Gomes A.C."/>
            <person name="Macurrencykelacurrency M.R."/>
            <person name="Stajich J."/>
            <person name="Grigoriev I.V."/>
            <person name="Mortensen U.H."/>
            <person name="De Vries R.P."/>
            <person name="Baker S.E."/>
            <person name="Andersen M.R."/>
        </authorList>
    </citation>
    <scope>NUCLEOTIDE SEQUENCE [LARGE SCALE GENOMIC DNA]</scope>
    <source>
        <strain evidence="2 3">CBS 449.75</strain>
    </source>
</reference>
<keyword evidence="3" id="KW-1185">Reference proteome</keyword>
<dbReference type="Gene3D" id="3.90.1200.10">
    <property type="match status" value="1"/>
</dbReference>
<protein>
    <submittedName>
        <fullName evidence="2">Phosphotransferase family protein</fullName>
    </submittedName>
</protein>